<dbReference type="AlphaFoldDB" id="A0A4U1JIM7"/>
<evidence type="ECO:0000313" key="2">
    <source>
        <dbReference type="Proteomes" id="UP000309215"/>
    </source>
</evidence>
<dbReference type="EMBL" id="SSMQ01000003">
    <property type="protein sequence ID" value="TKD12364.1"/>
    <property type="molecule type" value="Genomic_DNA"/>
</dbReference>
<gene>
    <name evidence="1" type="ORF">E8A74_04495</name>
</gene>
<sequence>MYNVVVKLDARLHNLIDDRLFEAYWAAVEHFGTTDLVLYFDTEVEVDPVTAYVRERLLADPSAPKFLAEKVSKPAKDTAVELKSGSTAFWLIVSFPDETIITAVNAQRLGEGGAA</sequence>
<reference evidence="1 2" key="1">
    <citation type="submission" date="2019-04" db="EMBL/GenBank/DDBJ databases">
        <authorList>
            <person name="Li Y."/>
            <person name="Wang J."/>
        </authorList>
    </citation>
    <scope>NUCLEOTIDE SEQUENCE [LARGE SCALE GENOMIC DNA]</scope>
    <source>
        <strain evidence="1 2">DSM 14668</strain>
    </source>
</reference>
<name>A0A4U1JIM7_9BACT</name>
<evidence type="ECO:0000313" key="1">
    <source>
        <dbReference type="EMBL" id="TKD12364.1"/>
    </source>
</evidence>
<dbReference type="Proteomes" id="UP000309215">
    <property type="component" value="Unassembled WGS sequence"/>
</dbReference>
<organism evidence="1 2">
    <name type="scientific">Polyangium fumosum</name>
    <dbReference type="NCBI Taxonomy" id="889272"/>
    <lineage>
        <taxon>Bacteria</taxon>
        <taxon>Pseudomonadati</taxon>
        <taxon>Myxococcota</taxon>
        <taxon>Polyangia</taxon>
        <taxon>Polyangiales</taxon>
        <taxon>Polyangiaceae</taxon>
        <taxon>Polyangium</taxon>
    </lineage>
</organism>
<keyword evidence="2" id="KW-1185">Reference proteome</keyword>
<dbReference type="RefSeq" id="WP_136927663.1">
    <property type="nucleotide sequence ID" value="NZ_SSMQ01000003.1"/>
</dbReference>
<proteinExistence type="predicted"/>
<accession>A0A4U1JIM7</accession>
<protein>
    <submittedName>
        <fullName evidence="1">Uncharacterized protein</fullName>
    </submittedName>
</protein>
<comment type="caution">
    <text evidence="1">The sequence shown here is derived from an EMBL/GenBank/DDBJ whole genome shotgun (WGS) entry which is preliminary data.</text>
</comment>